<dbReference type="Proteomes" id="UP001458946">
    <property type="component" value="Unassembled WGS sequence"/>
</dbReference>
<keyword evidence="3" id="KW-1185">Reference proteome</keyword>
<dbReference type="RefSeq" id="WP_353540954.1">
    <property type="nucleotide sequence ID" value="NZ_BAABRN010000005.1"/>
</dbReference>
<proteinExistence type="predicted"/>
<evidence type="ECO:0000256" key="1">
    <source>
        <dbReference type="SAM" id="Phobius"/>
    </source>
</evidence>
<evidence type="ECO:0000313" key="2">
    <source>
        <dbReference type="EMBL" id="GAA5500978.1"/>
    </source>
</evidence>
<accession>A0ABP9VCD4</accession>
<feature type="transmembrane region" description="Helical" evidence="1">
    <location>
        <begin position="201"/>
        <end position="221"/>
    </location>
</feature>
<keyword evidence="1" id="KW-1133">Transmembrane helix</keyword>
<sequence>MSVPAPTFLRSITTIHARHIEVVEQESFWRNLLPTWTFLQAYTPDGEYTERLKAVIERVNVGARQKALAGHVLLLEDVDRPAPNECLISINPQSNEVIIRIFGQYLTDIQSTSEWFLHRLLEVQEYFVITPHTRCFIVLDGHGERTDLTTGRVIPLRHKLWQGFYREYIYNINITALVIALTLGVVLLLTPDGEHSALGKFYGICGRILSAAIMNVFLLLGQFYSYRKSRRVVEWEKP</sequence>
<reference evidence="2 3" key="1">
    <citation type="submission" date="2024-02" db="EMBL/GenBank/DDBJ databases">
        <title>Deinococcus xinjiangensis NBRC 107630.</title>
        <authorList>
            <person name="Ichikawa N."/>
            <person name="Katano-Makiyama Y."/>
            <person name="Hidaka K."/>
        </authorList>
    </citation>
    <scope>NUCLEOTIDE SEQUENCE [LARGE SCALE GENOMIC DNA]</scope>
    <source>
        <strain evidence="2 3">NBRC 107630</strain>
    </source>
</reference>
<evidence type="ECO:0000313" key="3">
    <source>
        <dbReference type="Proteomes" id="UP001458946"/>
    </source>
</evidence>
<dbReference type="EMBL" id="BAABRN010000005">
    <property type="protein sequence ID" value="GAA5500978.1"/>
    <property type="molecule type" value="Genomic_DNA"/>
</dbReference>
<keyword evidence="1" id="KW-0812">Transmembrane</keyword>
<name>A0ABP9VCD4_9DEIO</name>
<feature type="transmembrane region" description="Helical" evidence="1">
    <location>
        <begin position="168"/>
        <end position="189"/>
    </location>
</feature>
<keyword evidence="1" id="KW-0472">Membrane</keyword>
<protein>
    <submittedName>
        <fullName evidence="2">Uncharacterized protein</fullName>
    </submittedName>
</protein>
<gene>
    <name evidence="2" type="ORF">Dxin01_00706</name>
</gene>
<comment type="caution">
    <text evidence="2">The sequence shown here is derived from an EMBL/GenBank/DDBJ whole genome shotgun (WGS) entry which is preliminary data.</text>
</comment>
<organism evidence="2 3">
    <name type="scientific">Deinococcus xinjiangensis</name>
    <dbReference type="NCBI Taxonomy" id="457454"/>
    <lineage>
        <taxon>Bacteria</taxon>
        <taxon>Thermotogati</taxon>
        <taxon>Deinococcota</taxon>
        <taxon>Deinococci</taxon>
        <taxon>Deinococcales</taxon>
        <taxon>Deinococcaceae</taxon>
        <taxon>Deinococcus</taxon>
    </lineage>
</organism>